<keyword evidence="5 10" id="KW-0808">Transferase</keyword>
<sequence>MESRMDGDSVSKSFQVMGILNLNSDSFYPDSRVASVDQALETAQRFIADGADYLDLGAESSRPGSQAISEDQERARLIPALTEIRRSFQIPISVDTYKPAIAKAAMQAGANIINDITALQRHRDMASVIADHDGGVILMHMQGDPLSMQRNPHYDRLIEDIYEYLEHSIAIAEEAGIDPKKIMIDPGIGFGKTLHHNLELIAHLDRFLPLQKPILLGASRKSFIGNILGSMENEERLEGSLAAAVAAYSKGASVFRVHDVGPTVRALKVTSAIHKHRERKDS</sequence>
<keyword evidence="7" id="KW-0460">Magnesium</keyword>
<protein>
    <recommendedName>
        <fullName evidence="4">dihydropteroate synthase</fullName>
        <ecNumber evidence="4">2.5.1.15</ecNumber>
    </recommendedName>
</protein>
<dbReference type="SUPFAM" id="SSF51717">
    <property type="entry name" value="Dihydropteroate synthetase-like"/>
    <property type="match status" value="1"/>
</dbReference>
<keyword evidence="6" id="KW-0479">Metal-binding</keyword>
<comment type="catalytic activity">
    <reaction evidence="1">
        <text>(7,8-dihydropterin-6-yl)methyl diphosphate + 4-aminobenzoate = 7,8-dihydropteroate + diphosphate</text>
        <dbReference type="Rhea" id="RHEA:19949"/>
        <dbReference type="ChEBI" id="CHEBI:17836"/>
        <dbReference type="ChEBI" id="CHEBI:17839"/>
        <dbReference type="ChEBI" id="CHEBI:33019"/>
        <dbReference type="ChEBI" id="CHEBI:72950"/>
        <dbReference type="EC" id="2.5.1.15"/>
    </reaction>
</comment>
<dbReference type="Gene3D" id="3.20.20.20">
    <property type="entry name" value="Dihydropteroate synthase-like"/>
    <property type="match status" value="1"/>
</dbReference>
<dbReference type="PANTHER" id="PTHR20941">
    <property type="entry name" value="FOLATE SYNTHESIS PROTEINS"/>
    <property type="match status" value="1"/>
</dbReference>
<evidence type="ECO:0000259" key="9">
    <source>
        <dbReference type="PROSITE" id="PS50972"/>
    </source>
</evidence>
<evidence type="ECO:0000256" key="8">
    <source>
        <dbReference type="ARBA" id="ARBA00022909"/>
    </source>
</evidence>
<evidence type="ECO:0000256" key="7">
    <source>
        <dbReference type="ARBA" id="ARBA00022842"/>
    </source>
</evidence>
<dbReference type="KEGG" id="nva:G3M78_12040"/>
<evidence type="ECO:0000313" key="10">
    <source>
        <dbReference type="EMBL" id="QPJ66081.1"/>
    </source>
</evidence>
<keyword evidence="8" id="KW-0289">Folate biosynthesis</keyword>
<evidence type="ECO:0000256" key="1">
    <source>
        <dbReference type="ARBA" id="ARBA00000012"/>
    </source>
</evidence>
<dbReference type="Pfam" id="PF00809">
    <property type="entry name" value="Pterin_bind"/>
    <property type="match status" value="1"/>
</dbReference>
<dbReference type="CDD" id="cd00739">
    <property type="entry name" value="DHPS"/>
    <property type="match status" value="1"/>
</dbReference>
<feature type="domain" description="Pterin-binding" evidence="9">
    <location>
        <begin position="14"/>
        <end position="268"/>
    </location>
</feature>
<comment type="pathway">
    <text evidence="3">Cofactor biosynthesis; tetrahydrofolate biosynthesis; 7,8-dihydrofolate from 2-amino-4-hydroxy-6-hydroxymethyl-7,8-dihydropteridine diphosphate and 4-aminobenzoate: step 1/2.</text>
</comment>
<dbReference type="InterPro" id="IPR045031">
    <property type="entry name" value="DHP_synth-like"/>
</dbReference>
<dbReference type="InterPro" id="IPR006390">
    <property type="entry name" value="DHP_synth_dom"/>
</dbReference>
<dbReference type="AlphaFoldDB" id="A0A7T0C3X1"/>
<organism evidence="10 11">
    <name type="scientific">Candidatus Nitrohelix vancouverensis</name>
    <dbReference type="NCBI Taxonomy" id="2705534"/>
    <lineage>
        <taxon>Bacteria</taxon>
        <taxon>Pseudomonadati</taxon>
        <taxon>Nitrospinota/Tectimicrobiota group</taxon>
        <taxon>Nitrospinota</taxon>
        <taxon>Nitrospinia</taxon>
        <taxon>Nitrospinales</taxon>
        <taxon>Nitrospinaceae</taxon>
        <taxon>Candidatus Nitrohelix</taxon>
    </lineage>
</organism>
<name>A0A7T0C3X1_9BACT</name>
<accession>A0A7T0C3X1</accession>
<dbReference type="GO" id="GO:0046872">
    <property type="term" value="F:metal ion binding"/>
    <property type="evidence" value="ECO:0007669"/>
    <property type="project" value="UniProtKB-KW"/>
</dbReference>
<dbReference type="NCBIfam" id="TIGR01496">
    <property type="entry name" value="DHPS"/>
    <property type="match status" value="1"/>
</dbReference>
<proteinExistence type="predicted"/>
<dbReference type="InterPro" id="IPR011005">
    <property type="entry name" value="Dihydropteroate_synth-like_sf"/>
</dbReference>
<dbReference type="GO" id="GO:0005829">
    <property type="term" value="C:cytosol"/>
    <property type="evidence" value="ECO:0007669"/>
    <property type="project" value="TreeGrafter"/>
</dbReference>
<gene>
    <name evidence="10" type="primary">folP</name>
    <name evidence="10" type="ORF">G3M78_12040</name>
</gene>
<evidence type="ECO:0000313" key="11">
    <source>
        <dbReference type="Proteomes" id="UP000594464"/>
    </source>
</evidence>
<dbReference type="Proteomes" id="UP000594464">
    <property type="component" value="Chromosome"/>
</dbReference>
<reference evidence="11" key="1">
    <citation type="submission" date="2020-02" db="EMBL/GenBank/DDBJ databases">
        <title>Genomic and physiological characterization of two novel Nitrospinaceae genera.</title>
        <authorList>
            <person name="Mueller A.J."/>
            <person name="Jung M.-Y."/>
            <person name="Strachan C.R."/>
            <person name="Herbold C.W."/>
            <person name="Kirkegaard R.H."/>
            <person name="Daims H."/>
        </authorList>
    </citation>
    <scope>NUCLEOTIDE SEQUENCE [LARGE SCALE GENOMIC DNA]</scope>
</reference>
<evidence type="ECO:0000256" key="6">
    <source>
        <dbReference type="ARBA" id="ARBA00022723"/>
    </source>
</evidence>
<evidence type="ECO:0000256" key="4">
    <source>
        <dbReference type="ARBA" id="ARBA00012458"/>
    </source>
</evidence>
<dbReference type="PANTHER" id="PTHR20941:SF1">
    <property type="entry name" value="FOLIC ACID SYNTHESIS PROTEIN FOL1"/>
    <property type="match status" value="1"/>
</dbReference>
<evidence type="ECO:0000256" key="3">
    <source>
        <dbReference type="ARBA" id="ARBA00004763"/>
    </source>
</evidence>
<dbReference type="GO" id="GO:0046654">
    <property type="term" value="P:tetrahydrofolate biosynthetic process"/>
    <property type="evidence" value="ECO:0007669"/>
    <property type="project" value="TreeGrafter"/>
</dbReference>
<comment type="cofactor">
    <cofactor evidence="2">
        <name>Mg(2+)</name>
        <dbReference type="ChEBI" id="CHEBI:18420"/>
    </cofactor>
</comment>
<dbReference type="GO" id="GO:0046656">
    <property type="term" value="P:folic acid biosynthetic process"/>
    <property type="evidence" value="ECO:0007669"/>
    <property type="project" value="UniProtKB-KW"/>
</dbReference>
<dbReference type="EC" id="2.5.1.15" evidence="4"/>
<evidence type="ECO:0000256" key="2">
    <source>
        <dbReference type="ARBA" id="ARBA00001946"/>
    </source>
</evidence>
<dbReference type="EMBL" id="CP048620">
    <property type="protein sequence ID" value="QPJ66081.1"/>
    <property type="molecule type" value="Genomic_DNA"/>
</dbReference>
<evidence type="ECO:0000256" key="5">
    <source>
        <dbReference type="ARBA" id="ARBA00022679"/>
    </source>
</evidence>
<dbReference type="PROSITE" id="PS50972">
    <property type="entry name" value="PTERIN_BINDING"/>
    <property type="match status" value="1"/>
</dbReference>
<dbReference type="GO" id="GO:0004156">
    <property type="term" value="F:dihydropteroate synthase activity"/>
    <property type="evidence" value="ECO:0007669"/>
    <property type="project" value="UniProtKB-EC"/>
</dbReference>
<dbReference type="InterPro" id="IPR000489">
    <property type="entry name" value="Pterin-binding_dom"/>
</dbReference>